<organism evidence="2 3">
    <name type="scientific">Cupriavidus taiwanensis</name>
    <dbReference type="NCBI Taxonomy" id="164546"/>
    <lineage>
        <taxon>Bacteria</taxon>
        <taxon>Pseudomonadati</taxon>
        <taxon>Pseudomonadota</taxon>
        <taxon>Betaproteobacteria</taxon>
        <taxon>Burkholderiales</taxon>
        <taxon>Burkholderiaceae</taxon>
        <taxon>Cupriavidus</taxon>
    </lineage>
</organism>
<protein>
    <submittedName>
        <fullName evidence="2">Uncharacterized protein</fullName>
    </submittedName>
</protein>
<evidence type="ECO:0000313" key="2">
    <source>
        <dbReference type="EMBL" id="SOY68631.1"/>
    </source>
</evidence>
<accession>A0A976A944</accession>
<evidence type="ECO:0000313" key="3">
    <source>
        <dbReference type="Proteomes" id="UP000256297"/>
    </source>
</evidence>
<proteinExistence type="predicted"/>
<reference evidence="2 3" key="1">
    <citation type="submission" date="2018-01" db="EMBL/GenBank/DDBJ databases">
        <authorList>
            <person name="Clerissi C."/>
        </authorList>
    </citation>
    <scope>NUCLEOTIDE SEQUENCE [LARGE SCALE GENOMIC DNA]</scope>
    <source>
        <strain evidence="2">Cupriavidus taiwanensis STM 3521</strain>
    </source>
</reference>
<sequence length="108" mass="11623">MQPHPYAAERFDPARRRARAAGPVSAGARAVLCLQGQRPAEGGVAGHGRRQPHRDTPEHSHGQFPQSPRADAAARFHHRPGRAARTASRRTPHPARRRSPAGNAGGAR</sequence>
<feature type="region of interest" description="Disordered" evidence="1">
    <location>
        <begin position="1"/>
        <end position="108"/>
    </location>
</feature>
<comment type="caution">
    <text evidence="2">The sequence shown here is derived from an EMBL/GenBank/DDBJ whole genome shotgun (WGS) entry which is preliminary data.</text>
</comment>
<dbReference type="Proteomes" id="UP000256297">
    <property type="component" value="Chromosome CBM2589_a"/>
</dbReference>
<dbReference type="EMBL" id="OFSP01000039">
    <property type="protein sequence ID" value="SOY68631.1"/>
    <property type="molecule type" value="Genomic_DNA"/>
</dbReference>
<dbReference type="AlphaFoldDB" id="A0A976A944"/>
<feature type="compositionally biased region" description="Low complexity" evidence="1">
    <location>
        <begin position="20"/>
        <end position="30"/>
    </location>
</feature>
<feature type="compositionally biased region" description="Basic residues" evidence="1">
    <location>
        <begin position="75"/>
        <end position="99"/>
    </location>
</feature>
<name>A0A976A944_9BURK</name>
<evidence type="ECO:0000256" key="1">
    <source>
        <dbReference type="SAM" id="MobiDB-lite"/>
    </source>
</evidence>
<gene>
    <name evidence="2" type="ORF">CBM2589_A90143</name>
</gene>